<evidence type="ECO:0000313" key="1">
    <source>
        <dbReference type="EMBL" id="AEJ62345.1"/>
    </source>
</evidence>
<dbReference type="OrthoDB" id="9807346at2"/>
<gene>
    <name evidence="1" type="ordered locus">Spith_2089</name>
</gene>
<proteinExistence type="predicted"/>
<dbReference type="AlphaFoldDB" id="G0GF01"/>
<keyword evidence="2" id="KW-1185">Reference proteome</keyword>
<evidence type="ECO:0000313" key="2">
    <source>
        <dbReference type="Proteomes" id="UP000007254"/>
    </source>
</evidence>
<evidence type="ECO:0008006" key="3">
    <source>
        <dbReference type="Google" id="ProtNLM"/>
    </source>
</evidence>
<dbReference type="Proteomes" id="UP000007254">
    <property type="component" value="Chromosome"/>
</dbReference>
<dbReference type="KEGG" id="stq:Spith_2089"/>
<organism evidence="1 2">
    <name type="scientific">Winmispira thermophila (strain ATCC 700085 / DSM 6578 / Z-1203)</name>
    <name type="common">Spirochaeta thermophila</name>
    <dbReference type="NCBI Taxonomy" id="869211"/>
    <lineage>
        <taxon>Bacteria</taxon>
        <taxon>Pseudomonadati</taxon>
        <taxon>Spirochaetota</taxon>
        <taxon>Spirochaetia</taxon>
        <taxon>Winmispirales</taxon>
        <taxon>Winmispiraceae</taxon>
        <taxon>Winmispira</taxon>
    </lineage>
</organism>
<protein>
    <recommendedName>
        <fullName evidence="3">Uracil-DNA glycosylase</fullName>
    </recommendedName>
</protein>
<dbReference type="EMBL" id="CP002903">
    <property type="protein sequence ID" value="AEJ62345.1"/>
    <property type="molecule type" value="Genomic_DNA"/>
</dbReference>
<dbReference type="HOGENOM" id="CLU_197489_1_0_12"/>
<name>G0GF01_WINT7</name>
<sequence>MAGARVPYCPACRHFRVSWDPRFPRACMVFGIKSRELPSLEVLRATGRACPVFEESPRIRRERGPRARTGGE</sequence>
<accession>G0GF01</accession>
<dbReference type="RefSeq" id="WP_014625662.1">
    <property type="nucleotide sequence ID" value="NC_017583.1"/>
</dbReference>
<reference evidence="1 2" key="1">
    <citation type="submission" date="2011-06" db="EMBL/GenBank/DDBJ databases">
        <title>The complete genome of Spirochaeta thermophila DSM 6578.</title>
        <authorList>
            <consortium name="US DOE Joint Genome Institute (JGI-PGF)"/>
            <person name="Lucas S."/>
            <person name="Lapidus A."/>
            <person name="Bruce D."/>
            <person name="Goodwin L."/>
            <person name="Pitluck S."/>
            <person name="Peters L."/>
            <person name="Kyrpides N."/>
            <person name="Mavromatis K."/>
            <person name="Ivanova N."/>
            <person name="Mikailova N."/>
            <person name="Pagani I."/>
            <person name="Chertkov O."/>
            <person name="Detter J.C."/>
            <person name="Tapia R."/>
            <person name="Han C."/>
            <person name="Land M."/>
            <person name="Hauser L."/>
            <person name="Markowitz V."/>
            <person name="Cheng J.-F."/>
            <person name="Hugenholtz P."/>
            <person name="Woyke T."/>
            <person name="Wu D."/>
            <person name="Spring S."/>
            <person name="Merkhoffer B."/>
            <person name="Schneider S."/>
            <person name="Klenk H.-P."/>
            <person name="Eisen J.A."/>
        </authorList>
    </citation>
    <scope>NUCLEOTIDE SEQUENCE [LARGE SCALE GENOMIC DNA]</scope>
    <source>
        <strain evidence="2">ATCC 700085 / DSM 6578 / Z-1203</strain>
    </source>
</reference>
<dbReference type="STRING" id="869211.Spith_2089"/>